<evidence type="ECO:0000313" key="5">
    <source>
        <dbReference type="EMBL" id="MBP2324868.1"/>
    </source>
</evidence>
<sequence>MTGLADDLAALQRLPTVSADDSCSPALRQAEIWLSDRLASLGAQRILMPGPVVAAERKGDPAAPTVLIYGHYDVVPAGPRDRWARPPYAAVRTGRTLWGRGASDDKGPVVAGLYAVEKLTAPGRRVTLKFLYDGEEEIGSPTLSRLSRRLHGWLSDVDAVLICDTEATETGRPTLTCSLRGGLTLDLTATGSGRTLHAGRYGGAVPNPAQALAMVIASLHKHDGTVAVPGFYEGVRLPASIVTADHEARLAPVATSGWGEPCRTATERVTTRPAIVVTSLRTSPAPWHAIPAKATARINIRLVPGQQPERITGLLITHLTANRPPGIQLRLDPLIQTGPWQLTDVRHPAIQAARAAVKATWGSEPALVRSGGSIAAVPLLARLTPQAALLLLGFTLPSDHAHSVNEHVDLTRLARAANTLAGLVDSLGATRPFVST</sequence>
<dbReference type="PANTHER" id="PTHR43270">
    <property type="entry name" value="BETA-ALA-HIS DIPEPTIDASE"/>
    <property type="match status" value="1"/>
</dbReference>
<dbReference type="PANTHER" id="PTHR43270:SF12">
    <property type="entry name" value="SUCCINYL-DIAMINOPIMELATE DESUCCINYLASE"/>
    <property type="match status" value="1"/>
</dbReference>
<dbReference type="Proteomes" id="UP001519332">
    <property type="component" value="Unassembled WGS sequence"/>
</dbReference>
<protein>
    <submittedName>
        <fullName evidence="5">Acetylornithine deacetylase/succinyl-diaminopimelate desuccinylase-like protein</fullName>
    </submittedName>
</protein>
<dbReference type="InterPro" id="IPR001261">
    <property type="entry name" value="ArgE/DapE_CS"/>
</dbReference>
<dbReference type="Gene3D" id="3.30.70.360">
    <property type="match status" value="1"/>
</dbReference>
<dbReference type="Pfam" id="PF01546">
    <property type="entry name" value="Peptidase_M20"/>
    <property type="match status" value="1"/>
</dbReference>
<organism evidence="5 6">
    <name type="scientific">Kibdelosporangium banguiense</name>
    <dbReference type="NCBI Taxonomy" id="1365924"/>
    <lineage>
        <taxon>Bacteria</taxon>
        <taxon>Bacillati</taxon>
        <taxon>Actinomycetota</taxon>
        <taxon>Actinomycetes</taxon>
        <taxon>Pseudonocardiales</taxon>
        <taxon>Pseudonocardiaceae</taxon>
        <taxon>Kibdelosporangium</taxon>
    </lineage>
</organism>
<evidence type="ECO:0000313" key="6">
    <source>
        <dbReference type="Proteomes" id="UP001519332"/>
    </source>
</evidence>
<feature type="domain" description="Peptidase M20 dimerisation" evidence="4">
    <location>
        <begin position="180"/>
        <end position="322"/>
    </location>
</feature>
<name>A0ABS4TKC2_9PSEU</name>
<dbReference type="InterPro" id="IPR011650">
    <property type="entry name" value="Peptidase_M20_dimer"/>
</dbReference>
<dbReference type="InterPro" id="IPR002933">
    <property type="entry name" value="Peptidase_M20"/>
</dbReference>
<evidence type="ECO:0000256" key="3">
    <source>
        <dbReference type="ARBA" id="ARBA00022801"/>
    </source>
</evidence>
<dbReference type="EMBL" id="JAGINW010000001">
    <property type="protein sequence ID" value="MBP2324868.1"/>
    <property type="molecule type" value="Genomic_DNA"/>
</dbReference>
<evidence type="ECO:0000259" key="4">
    <source>
        <dbReference type="Pfam" id="PF07687"/>
    </source>
</evidence>
<keyword evidence="2" id="KW-0479">Metal-binding</keyword>
<dbReference type="SUPFAM" id="SSF53187">
    <property type="entry name" value="Zn-dependent exopeptidases"/>
    <property type="match status" value="1"/>
</dbReference>
<accession>A0ABS4TKC2</accession>
<dbReference type="PROSITE" id="PS00758">
    <property type="entry name" value="ARGE_DAPE_CPG2_1"/>
    <property type="match status" value="1"/>
</dbReference>
<keyword evidence="1" id="KW-0645">Protease</keyword>
<reference evidence="5 6" key="1">
    <citation type="submission" date="2021-03" db="EMBL/GenBank/DDBJ databases">
        <title>Sequencing the genomes of 1000 actinobacteria strains.</title>
        <authorList>
            <person name="Klenk H.-P."/>
        </authorList>
    </citation>
    <scope>NUCLEOTIDE SEQUENCE [LARGE SCALE GENOMIC DNA]</scope>
    <source>
        <strain evidence="5 6">DSM 46670</strain>
    </source>
</reference>
<dbReference type="Gene3D" id="3.40.630.10">
    <property type="entry name" value="Zn peptidases"/>
    <property type="match status" value="1"/>
</dbReference>
<evidence type="ECO:0000256" key="1">
    <source>
        <dbReference type="ARBA" id="ARBA00022670"/>
    </source>
</evidence>
<keyword evidence="3" id="KW-0378">Hydrolase</keyword>
<dbReference type="RefSeq" id="WP_209642140.1">
    <property type="nucleotide sequence ID" value="NZ_JAGINW010000001.1"/>
</dbReference>
<proteinExistence type="predicted"/>
<keyword evidence="6" id="KW-1185">Reference proteome</keyword>
<gene>
    <name evidence="5" type="ORF">JOF56_005253</name>
</gene>
<dbReference type="InterPro" id="IPR051458">
    <property type="entry name" value="Cyt/Met_Dipeptidase"/>
</dbReference>
<evidence type="ECO:0000256" key="2">
    <source>
        <dbReference type="ARBA" id="ARBA00022723"/>
    </source>
</evidence>
<dbReference type="Pfam" id="PF07687">
    <property type="entry name" value="M20_dimer"/>
    <property type="match status" value="1"/>
</dbReference>
<comment type="caution">
    <text evidence="5">The sequence shown here is derived from an EMBL/GenBank/DDBJ whole genome shotgun (WGS) entry which is preliminary data.</text>
</comment>